<dbReference type="CDD" id="cd00077">
    <property type="entry name" value="HDc"/>
    <property type="match status" value="1"/>
</dbReference>
<evidence type="ECO:0000256" key="9">
    <source>
        <dbReference type="SAM" id="Phobius"/>
    </source>
</evidence>
<feature type="compositionally biased region" description="Basic and acidic residues" evidence="8">
    <location>
        <begin position="195"/>
        <end position="205"/>
    </location>
</feature>
<evidence type="ECO:0000256" key="6">
    <source>
        <dbReference type="ARBA" id="ARBA00023118"/>
    </source>
</evidence>
<feature type="domain" description="HD/PDEase" evidence="10">
    <location>
        <begin position="25"/>
        <end position="140"/>
    </location>
</feature>
<evidence type="ECO:0000259" key="10">
    <source>
        <dbReference type="SMART" id="SM00471"/>
    </source>
</evidence>
<dbReference type="Pfam" id="PF18967">
    <property type="entry name" value="PycTM"/>
    <property type="match status" value="1"/>
</dbReference>
<organism evidence="11 12">
    <name type="scientific">Spirosoma fluviale</name>
    <dbReference type="NCBI Taxonomy" id="1597977"/>
    <lineage>
        <taxon>Bacteria</taxon>
        <taxon>Pseudomonadati</taxon>
        <taxon>Bacteroidota</taxon>
        <taxon>Cytophagia</taxon>
        <taxon>Cytophagales</taxon>
        <taxon>Cytophagaceae</taxon>
        <taxon>Spirosoma</taxon>
    </lineage>
</organism>
<feature type="compositionally biased region" description="Basic and acidic residues" evidence="8">
    <location>
        <begin position="232"/>
        <end position="246"/>
    </location>
</feature>
<dbReference type="RefSeq" id="WP_097124803.1">
    <property type="nucleotide sequence ID" value="NZ_OCNH01000001.1"/>
</dbReference>
<comment type="subcellular location">
    <subcellularLocation>
        <location evidence="1">Cell membrane</location>
    </subcellularLocation>
</comment>
<gene>
    <name evidence="11" type="ORF">SAMN06269250_1129</name>
</gene>
<dbReference type="SUPFAM" id="SSF109604">
    <property type="entry name" value="HD-domain/PDEase-like"/>
    <property type="match status" value="1"/>
</dbReference>
<dbReference type="InterPro" id="IPR006674">
    <property type="entry name" value="HD_domain"/>
</dbReference>
<dbReference type="InterPro" id="IPR043760">
    <property type="entry name" value="PycTM_dom"/>
</dbReference>
<sequence>MTAKLIPQIEAHVVTEFSDHSRPDLTYHTLAHTQGVVHAAEQLANHYKLDETQELVVLAAAWFHDIGYLSGPPEDHEERSASLASDFLTELGVSIGVIEQVKGCILATKLPQSPRNRLEEILCDADMYHLASDDYKDKQKLLRKEKENLTGVAISGSDWRQKNIALLETHQYFTKYARNHLEEGRANNLRRLKEKQAEKNSDSKPETAAVASAAPEPAVSSAPASVEPAQQTEKKKNKDGKSDRGVETMFRTTSSNHLRLSEIADSKANIMISVNSIMVSILVSILPRRIEENPNLMMPTALFLTTSVLTIVFAILATRPNVTQGTFSHEDILQKKGNLLFFGNFHRMNLGEYEWGIQELMQDSQYLYGTMTRDIYYLGLVLAKKYKLLRVAYTVFMFGFVTSILAFLSVFLFFSK</sequence>
<dbReference type="InterPro" id="IPR009218">
    <property type="entry name" value="HD_phosphohydro"/>
</dbReference>
<feature type="transmembrane region" description="Helical" evidence="9">
    <location>
        <begin position="296"/>
        <end position="317"/>
    </location>
</feature>
<dbReference type="GO" id="GO:0051607">
    <property type="term" value="P:defense response to virus"/>
    <property type="evidence" value="ECO:0007669"/>
    <property type="project" value="UniProtKB-KW"/>
</dbReference>
<dbReference type="Proteomes" id="UP000219452">
    <property type="component" value="Unassembled WGS sequence"/>
</dbReference>
<dbReference type="GO" id="GO:0005886">
    <property type="term" value="C:plasma membrane"/>
    <property type="evidence" value="ECO:0007669"/>
    <property type="project" value="UniProtKB-SubCell"/>
</dbReference>
<protein>
    <submittedName>
        <fullName evidence="11">Predicted metal-dependent phosphohydrolase, HD superfamily</fullName>
    </submittedName>
</protein>
<dbReference type="AlphaFoldDB" id="A0A286F9V5"/>
<dbReference type="GO" id="GO:0016787">
    <property type="term" value="F:hydrolase activity"/>
    <property type="evidence" value="ECO:0007669"/>
    <property type="project" value="UniProtKB-KW"/>
</dbReference>
<accession>A0A286F9V5</accession>
<evidence type="ECO:0000256" key="7">
    <source>
        <dbReference type="ARBA" id="ARBA00023136"/>
    </source>
</evidence>
<keyword evidence="4" id="KW-0547">Nucleotide-binding</keyword>
<dbReference type="OrthoDB" id="5728337at2"/>
<evidence type="ECO:0000256" key="5">
    <source>
        <dbReference type="ARBA" id="ARBA00022989"/>
    </source>
</evidence>
<evidence type="ECO:0000256" key="4">
    <source>
        <dbReference type="ARBA" id="ARBA00022741"/>
    </source>
</evidence>
<keyword evidence="6" id="KW-0051">Antiviral defense</keyword>
<evidence type="ECO:0000256" key="1">
    <source>
        <dbReference type="ARBA" id="ARBA00004236"/>
    </source>
</evidence>
<reference evidence="12" key="1">
    <citation type="submission" date="2017-09" db="EMBL/GenBank/DDBJ databases">
        <authorList>
            <person name="Varghese N."/>
            <person name="Submissions S."/>
        </authorList>
    </citation>
    <scope>NUCLEOTIDE SEQUENCE [LARGE SCALE GENOMIC DNA]</scope>
    <source>
        <strain evidence="12">DSM 29961</strain>
    </source>
</reference>
<name>A0A286F9V5_9BACT</name>
<keyword evidence="2" id="KW-1003">Cell membrane</keyword>
<proteinExistence type="predicted"/>
<evidence type="ECO:0000256" key="8">
    <source>
        <dbReference type="SAM" id="MobiDB-lite"/>
    </source>
</evidence>
<feature type="compositionally biased region" description="Low complexity" evidence="8">
    <location>
        <begin position="208"/>
        <end position="229"/>
    </location>
</feature>
<feature type="region of interest" description="Disordered" evidence="8">
    <location>
        <begin position="195"/>
        <end position="250"/>
    </location>
</feature>
<evidence type="ECO:0000313" key="11">
    <source>
        <dbReference type="EMBL" id="SOD79876.1"/>
    </source>
</evidence>
<evidence type="ECO:0000256" key="2">
    <source>
        <dbReference type="ARBA" id="ARBA00022475"/>
    </source>
</evidence>
<keyword evidence="7 9" id="KW-0472">Membrane</keyword>
<feature type="transmembrane region" description="Helical" evidence="9">
    <location>
        <begin position="391"/>
        <end position="414"/>
    </location>
</feature>
<dbReference type="EMBL" id="OCNH01000001">
    <property type="protein sequence ID" value="SOD79876.1"/>
    <property type="molecule type" value="Genomic_DNA"/>
</dbReference>
<dbReference type="SMART" id="SM00471">
    <property type="entry name" value="HDc"/>
    <property type="match status" value="1"/>
</dbReference>
<dbReference type="PANTHER" id="PTHR21174:SF0">
    <property type="entry name" value="HD PHOSPHOHYDROLASE FAMILY PROTEIN-RELATED"/>
    <property type="match status" value="1"/>
</dbReference>
<evidence type="ECO:0000313" key="12">
    <source>
        <dbReference type="Proteomes" id="UP000219452"/>
    </source>
</evidence>
<dbReference type="InterPro" id="IPR003607">
    <property type="entry name" value="HD/PDEase_dom"/>
</dbReference>
<keyword evidence="12" id="KW-1185">Reference proteome</keyword>
<evidence type="ECO:0000256" key="3">
    <source>
        <dbReference type="ARBA" id="ARBA00022692"/>
    </source>
</evidence>
<dbReference type="Pfam" id="PF01966">
    <property type="entry name" value="HD"/>
    <property type="match status" value="1"/>
</dbReference>
<dbReference type="Gene3D" id="1.10.3210.10">
    <property type="entry name" value="Hypothetical protein af1432"/>
    <property type="match status" value="1"/>
</dbReference>
<dbReference type="PANTHER" id="PTHR21174">
    <property type="match status" value="1"/>
</dbReference>
<keyword evidence="3 9" id="KW-0812">Transmembrane</keyword>
<dbReference type="GO" id="GO:0000166">
    <property type="term" value="F:nucleotide binding"/>
    <property type="evidence" value="ECO:0007669"/>
    <property type="project" value="UniProtKB-KW"/>
</dbReference>
<keyword evidence="5 9" id="KW-1133">Transmembrane helix</keyword>
<keyword evidence="11" id="KW-0378">Hydrolase</keyword>